<evidence type="ECO:0000313" key="2">
    <source>
        <dbReference type="EMBL" id="CEH12296.1"/>
    </source>
</evidence>
<dbReference type="STRING" id="401625.A0A0P1BA47"/>
<dbReference type="EMBL" id="CCYA01000149">
    <property type="protein sequence ID" value="CEH12296.1"/>
    <property type="molecule type" value="Genomic_DNA"/>
</dbReference>
<dbReference type="Proteomes" id="UP000054845">
    <property type="component" value="Unassembled WGS sequence"/>
</dbReference>
<dbReference type="AlphaFoldDB" id="A0A0P1BA47"/>
<proteinExistence type="predicted"/>
<sequence length="134" mass="14572">MSQQEPRAPVAEIEANAPSYDYNEASKQHHHHHHHHHHTPSKSAGSHSDDDGSVHSRDARGEIVAEEGAQGVAPGIDLLGDIIISDLTPLQWRQFFTSGLTSPYFITAYIGGFIVDGLGITDADYGHDRQPNSA</sequence>
<keyword evidence="3" id="KW-1185">Reference proteome</keyword>
<organism evidence="2 3">
    <name type="scientific">Ceraceosorus bombacis</name>
    <dbReference type="NCBI Taxonomy" id="401625"/>
    <lineage>
        <taxon>Eukaryota</taxon>
        <taxon>Fungi</taxon>
        <taxon>Dikarya</taxon>
        <taxon>Basidiomycota</taxon>
        <taxon>Ustilaginomycotina</taxon>
        <taxon>Exobasidiomycetes</taxon>
        <taxon>Ceraceosorales</taxon>
        <taxon>Ceraceosoraceae</taxon>
        <taxon>Ceraceosorus</taxon>
    </lineage>
</organism>
<protein>
    <submittedName>
        <fullName evidence="2">Mfs general substrate transporter</fullName>
    </submittedName>
</protein>
<evidence type="ECO:0000256" key="1">
    <source>
        <dbReference type="SAM" id="MobiDB-lite"/>
    </source>
</evidence>
<feature type="compositionally biased region" description="Basic and acidic residues" evidence="1">
    <location>
        <begin position="47"/>
        <end position="63"/>
    </location>
</feature>
<feature type="compositionally biased region" description="Basic residues" evidence="1">
    <location>
        <begin position="28"/>
        <end position="40"/>
    </location>
</feature>
<reference evidence="2 3" key="1">
    <citation type="submission" date="2014-09" db="EMBL/GenBank/DDBJ databases">
        <authorList>
            <person name="Magalhaes I.L.F."/>
            <person name="Oliveira U."/>
            <person name="Santos F.R."/>
            <person name="Vidigal T.H.D.A."/>
            <person name="Brescovit A.D."/>
            <person name="Santos A.J."/>
        </authorList>
    </citation>
    <scope>NUCLEOTIDE SEQUENCE [LARGE SCALE GENOMIC DNA]</scope>
</reference>
<feature type="region of interest" description="Disordered" evidence="1">
    <location>
        <begin position="1"/>
        <end position="68"/>
    </location>
</feature>
<evidence type="ECO:0000313" key="3">
    <source>
        <dbReference type="Proteomes" id="UP000054845"/>
    </source>
</evidence>
<accession>A0A0P1BA47</accession>
<name>A0A0P1BA47_9BASI</name>